<sequence length="302" mass="34946">MQWLKNMVPEYPQFKDLDIKDWEILAEHLSKIKRTICELVLANIVIWKDFDCPKLTMVNQNLCVLINPLNELSYFLEPLGHNKIEETVKICLSHTKRISRASESFVSSLPKNLYHPTCLPGQYDYVYSIPELAQLSGKKFDAKRNHIKKFLSRYPDHGFVNLTAENKDKAIRLFEKWFESKKDSRSFSKMAYVAQKSALDSAFDNFNELKLAGGAILIKEEIKSFYIGSKLNNDTIDLHFHYCDPNTAGLSQFSLQKACSDSFSSYKYINLEQDIGIAGLRKSKLSYHPLKIEKKFEIKRPL</sequence>
<evidence type="ECO:0000313" key="2">
    <source>
        <dbReference type="EMBL" id="KAF0133851.1"/>
    </source>
</evidence>
<dbReference type="PANTHER" id="PTHR41373">
    <property type="entry name" value="DUF2156 DOMAIN-CONTAINING PROTEIN"/>
    <property type="match status" value="1"/>
</dbReference>
<name>A0A833P306_UNCSA</name>
<dbReference type="PANTHER" id="PTHR41373:SF1">
    <property type="entry name" value="PHOSPHATIDYLGLYCEROL LYSYLTRANSFERASE C-TERMINAL DOMAIN-CONTAINING PROTEIN"/>
    <property type="match status" value="1"/>
</dbReference>
<evidence type="ECO:0000313" key="3">
    <source>
        <dbReference type="Proteomes" id="UP000488506"/>
    </source>
</evidence>
<gene>
    <name evidence="2" type="ORF">FD145_1061</name>
</gene>
<dbReference type="PIRSF" id="PIRSF018688">
    <property type="entry name" value="UCP018688"/>
    <property type="match status" value="1"/>
</dbReference>
<proteinExistence type="predicted"/>
<accession>A0A833P306</accession>
<dbReference type="Pfam" id="PF09924">
    <property type="entry name" value="LPG_synthase_C"/>
    <property type="match status" value="1"/>
</dbReference>
<feature type="domain" description="Phosphatidylglycerol lysyltransferase C-terminal" evidence="1">
    <location>
        <begin position="32"/>
        <end position="296"/>
    </location>
</feature>
<dbReference type="EMBL" id="WPAF01000017">
    <property type="protein sequence ID" value="KAF0133851.1"/>
    <property type="molecule type" value="Genomic_DNA"/>
</dbReference>
<protein>
    <recommendedName>
        <fullName evidence="1">Phosphatidylglycerol lysyltransferase C-terminal domain-containing protein</fullName>
    </recommendedName>
</protein>
<dbReference type="InterPro" id="IPR016181">
    <property type="entry name" value="Acyl_CoA_acyltransferase"/>
</dbReference>
<reference evidence="2 3" key="1">
    <citation type="submission" date="2019-12" db="EMBL/GenBank/DDBJ databases">
        <authorList>
            <person name="Wolfe R."/>
            <person name="Danczak R."/>
            <person name="Wilkins M."/>
        </authorList>
    </citation>
    <scope>NUCLEOTIDE SEQUENCE [LARGE SCALE GENOMIC DNA]</scope>
    <source>
        <strain evidence="2">X2_MaxBin.013</strain>
    </source>
</reference>
<dbReference type="AlphaFoldDB" id="A0A833P306"/>
<comment type="caution">
    <text evidence="2">The sequence shown here is derived from an EMBL/GenBank/DDBJ whole genome shotgun (WGS) entry which is preliminary data.</text>
</comment>
<dbReference type="Proteomes" id="UP000488506">
    <property type="component" value="Unassembled WGS sequence"/>
</dbReference>
<organism evidence="2 3">
    <name type="scientific">Candidatus Saganbacteria bacterium</name>
    <dbReference type="NCBI Taxonomy" id="2575572"/>
    <lineage>
        <taxon>Bacteria</taxon>
        <taxon>Bacillati</taxon>
        <taxon>Saganbacteria</taxon>
    </lineage>
</organism>
<dbReference type="SUPFAM" id="SSF55729">
    <property type="entry name" value="Acyl-CoA N-acyltransferases (Nat)"/>
    <property type="match status" value="2"/>
</dbReference>
<dbReference type="Gene3D" id="3.40.630.30">
    <property type="match status" value="1"/>
</dbReference>
<dbReference type="InterPro" id="IPR016732">
    <property type="entry name" value="UCP018688"/>
</dbReference>
<dbReference type="InterPro" id="IPR024320">
    <property type="entry name" value="LPG_synthase_C"/>
</dbReference>
<evidence type="ECO:0000259" key="1">
    <source>
        <dbReference type="Pfam" id="PF09924"/>
    </source>
</evidence>